<gene>
    <name evidence="9" type="primary">Pogo-L93</name>
    <name evidence="9" type="ORF">Hamer_G013023</name>
</gene>
<evidence type="ECO:0000313" key="9">
    <source>
        <dbReference type="EMBL" id="KAG7167548.1"/>
    </source>
</evidence>
<name>A0A8J5K6H2_HOMAM</name>
<sequence>MDYNENVSVQTLVNGTAGSNITSVAATVAQPLSNGTNVVGLQVPQFLLLQNGQMIATTGTLPTNGQTVTTTPATSFVATTSTVSVSPSNTTTDPVSKSKDQGYKKSSLRGSIVNKNNTTNSTSSPDIQVLREMRIPTLIQSSGLPTQTTSTISCGNSPPNTSGGTSPPINKFLPLLNVIARPKNTLPPAVAVSQRKELDAEIKSVLFKSPQEFVEWLLTVRLIRNTQYCSIHKIPFSETPVKLTLGMFSDPKVLSTSGGYVWISECCGKKYVSVYSGSIFGSTPIDKVPPTSVLKLVYHWACQTSISNVELWVKVEKTFINKMYQYMRCISSVMLQDKVYDFGFDGTTVELGIVSLGTSTADGAKKAVKVEILGLYDRKMKSYRLFASEPEPGSSSRQRFVRILKPLERVVHINAIILCDQSVDRNCLYNMNYGKVSVCETSDNEENLQSNARIMSYLRRHVPKMFQSALSHLNLQQVQLVLDELCWRERYGHCAAQAYINMVDHITYLTAREAENPGVLHLLDFVSQKPQHNWRYKSQHFPKGPTSLQPSIIMSSPNTGTITPQMAVDSTQMTQTPMEHTNKVTLAPRRMQGSSLGAPASKVPVASISPKADVTELEPFYYGQVQGLSNLGRYVKIHSYTCHICNRHMQMDTRYTWCRICSESFTGEYQLVNHMAKKHYESELPYRCEVCHFTTSIYFSVIDHFNKEHKETPHVQCHFCLRVKSITTTSANTFSQRMFQHLLKHSSQVGKCKSCVLSFYTKYLLDEHKRRDHISRVNVVGLQRYKVPAGQNRIMFRPWVKNAPMPNPNVTYFATSRQNSIVAISSTLEVMNNLKVDTNDEDKSYYCIECDASLTLENHFRAYQKCTKCSYATCCRSMISRHAQVFHPSGRNRRYYNIGPPIILPQPLFCICGFSTRSGNHLARHLALCEGGRKSAYPSVSDAMVYHGDPVTGGALSLANLGFSNIAVSGILSPGTSLPSVTPDVQETREPSLDMTHFMSVSMEVDD</sequence>
<evidence type="ECO:0000313" key="10">
    <source>
        <dbReference type="Proteomes" id="UP000747542"/>
    </source>
</evidence>
<dbReference type="Proteomes" id="UP000747542">
    <property type="component" value="Unassembled WGS sequence"/>
</dbReference>
<dbReference type="PANTHER" id="PTHR24406">
    <property type="entry name" value="TRANSCRIPTIONAL REPRESSOR CTCFL-RELATED"/>
    <property type="match status" value="1"/>
</dbReference>
<keyword evidence="4" id="KW-0863">Zinc-finger</keyword>
<reference evidence="9" key="1">
    <citation type="journal article" date="2021" name="Sci. Adv.">
        <title>The American lobster genome reveals insights on longevity, neural, and immune adaptations.</title>
        <authorList>
            <person name="Polinski J.M."/>
            <person name="Zimin A.V."/>
            <person name="Clark K.F."/>
            <person name="Kohn A.B."/>
            <person name="Sadowski N."/>
            <person name="Timp W."/>
            <person name="Ptitsyn A."/>
            <person name="Khanna P."/>
            <person name="Romanova D.Y."/>
            <person name="Williams P."/>
            <person name="Greenwood S.J."/>
            <person name="Moroz L.L."/>
            <person name="Walt D.R."/>
            <person name="Bodnar A.G."/>
        </authorList>
    </citation>
    <scope>NUCLEOTIDE SEQUENCE</scope>
    <source>
        <strain evidence="9">GMGI-L3</strain>
    </source>
</reference>
<dbReference type="GO" id="GO:0008270">
    <property type="term" value="F:zinc ion binding"/>
    <property type="evidence" value="ECO:0007669"/>
    <property type="project" value="UniProtKB-KW"/>
</dbReference>
<dbReference type="GO" id="GO:0005634">
    <property type="term" value="C:nucleus"/>
    <property type="evidence" value="ECO:0007669"/>
    <property type="project" value="UniProtKB-SubCell"/>
</dbReference>
<dbReference type="InterPro" id="IPR057618">
    <property type="entry name" value="Znf_POGZ/Z280C-D-like"/>
</dbReference>
<comment type="caution">
    <text evidence="9">The sequence shown here is derived from an EMBL/GenBank/DDBJ whole genome shotgun (WGS) entry which is preliminary data.</text>
</comment>
<evidence type="ECO:0000256" key="4">
    <source>
        <dbReference type="ARBA" id="ARBA00022771"/>
    </source>
</evidence>
<keyword evidence="10" id="KW-1185">Reference proteome</keyword>
<comment type="subcellular location">
    <subcellularLocation>
        <location evidence="1">Nucleus</location>
    </subcellularLocation>
</comment>
<keyword evidence="5" id="KW-0862">Zinc</keyword>
<evidence type="ECO:0000256" key="7">
    <source>
        <dbReference type="SAM" id="MobiDB-lite"/>
    </source>
</evidence>
<dbReference type="SMART" id="SM00355">
    <property type="entry name" value="ZnF_C2H2"/>
    <property type="match status" value="4"/>
</dbReference>
<evidence type="ECO:0000256" key="6">
    <source>
        <dbReference type="ARBA" id="ARBA00023242"/>
    </source>
</evidence>
<protein>
    <submittedName>
        <fullName evidence="9">Pogo transposable element-like 93</fullName>
    </submittedName>
</protein>
<proteinExistence type="predicted"/>
<feature type="compositionally biased region" description="Low complexity" evidence="7">
    <location>
        <begin position="81"/>
        <end position="95"/>
    </location>
</feature>
<dbReference type="Pfam" id="PF25429">
    <property type="entry name" value="zf-POGZ"/>
    <property type="match status" value="1"/>
</dbReference>
<evidence type="ECO:0000256" key="2">
    <source>
        <dbReference type="ARBA" id="ARBA00022723"/>
    </source>
</evidence>
<organism evidence="9 10">
    <name type="scientific">Homarus americanus</name>
    <name type="common">American lobster</name>
    <dbReference type="NCBI Taxonomy" id="6706"/>
    <lineage>
        <taxon>Eukaryota</taxon>
        <taxon>Metazoa</taxon>
        <taxon>Ecdysozoa</taxon>
        <taxon>Arthropoda</taxon>
        <taxon>Crustacea</taxon>
        <taxon>Multicrustacea</taxon>
        <taxon>Malacostraca</taxon>
        <taxon>Eumalacostraca</taxon>
        <taxon>Eucarida</taxon>
        <taxon>Decapoda</taxon>
        <taxon>Pleocyemata</taxon>
        <taxon>Astacidea</taxon>
        <taxon>Nephropoidea</taxon>
        <taxon>Nephropidae</taxon>
        <taxon>Homarus</taxon>
    </lineage>
</organism>
<evidence type="ECO:0000259" key="8">
    <source>
        <dbReference type="PROSITE" id="PS00028"/>
    </source>
</evidence>
<dbReference type="InterPro" id="IPR013087">
    <property type="entry name" value="Znf_C2H2_type"/>
</dbReference>
<feature type="domain" description="C2H2-type" evidence="8">
    <location>
        <begin position="658"/>
        <end position="679"/>
    </location>
</feature>
<dbReference type="AlphaFoldDB" id="A0A8J5K6H2"/>
<evidence type="ECO:0000256" key="5">
    <source>
        <dbReference type="ARBA" id="ARBA00022833"/>
    </source>
</evidence>
<accession>A0A8J5K6H2</accession>
<keyword evidence="2" id="KW-0479">Metal-binding</keyword>
<feature type="region of interest" description="Disordered" evidence="7">
    <location>
        <begin position="81"/>
        <end position="128"/>
    </location>
</feature>
<keyword evidence="3" id="KW-0677">Repeat</keyword>
<feature type="domain" description="C2H2-type" evidence="8">
    <location>
        <begin position="752"/>
        <end position="773"/>
    </location>
</feature>
<evidence type="ECO:0000256" key="1">
    <source>
        <dbReference type="ARBA" id="ARBA00004123"/>
    </source>
</evidence>
<dbReference type="GO" id="GO:0003677">
    <property type="term" value="F:DNA binding"/>
    <property type="evidence" value="ECO:0007669"/>
    <property type="project" value="UniProtKB-KW"/>
</dbReference>
<evidence type="ECO:0000256" key="3">
    <source>
        <dbReference type="ARBA" id="ARBA00022737"/>
    </source>
</evidence>
<keyword evidence="6" id="KW-0539">Nucleus</keyword>
<dbReference type="EMBL" id="JAHLQT010021643">
    <property type="protein sequence ID" value="KAG7167548.1"/>
    <property type="molecule type" value="Genomic_DNA"/>
</dbReference>
<dbReference type="Gene3D" id="3.30.160.60">
    <property type="entry name" value="Classic Zinc Finger"/>
    <property type="match status" value="1"/>
</dbReference>
<dbReference type="InterPro" id="IPR050888">
    <property type="entry name" value="ZnF_C2H2-type_TF"/>
</dbReference>
<dbReference type="PROSITE" id="PS00028">
    <property type="entry name" value="ZINC_FINGER_C2H2_1"/>
    <property type="match status" value="2"/>
</dbReference>